<feature type="domain" description="START" evidence="2">
    <location>
        <begin position="607"/>
        <end position="738"/>
    </location>
</feature>
<dbReference type="SUPFAM" id="SSF55961">
    <property type="entry name" value="Bet v1-like"/>
    <property type="match status" value="1"/>
</dbReference>
<accession>A0AAD8XVS8</accession>
<name>A0AAD8XVS8_9STRA</name>
<dbReference type="InterPro" id="IPR045096">
    <property type="entry name" value="EDR2-like"/>
</dbReference>
<keyword evidence="4" id="KW-1185">Reference proteome</keyword>
<reference evidence="3" key="1">
    <citation type="submission" date="2023-06" db="EMBL/GenBank/DDBJ databases">
        <title>Survivors Of The Sea: Transcriptome response of Skeletonema marinoi to long-term dormancy.</title>
        <authorList>
            <person name="Pinder M.I.M."/>
            <person name="Kourtchenko O."/>
            <person name="Robertson E.K."/>
            <person name="Larsson T."/>
            <person name="Maumus F."/>
            <person name="Osuna-Cruz C.M."/>
            <person name="Vancaester E."/>
            <person name="Stenow R."/>
            <person name="Vandepoele K."/>
            <person name="Ploug H."/>
            <person name="Bruchert V."/>
            <person name="Godhe A."/>
            <person name="Topel M."/>
        </authorList>
    </citation>
    <scope>NUCLEOTIDE SEQUENCE</scope>
    <source>
        <strain evidence="3">R05AC</strain>
    </source>
</reference>
<feature type="compositionally biased region" description="Polar residues" evidence="1">
    <location>
        <begin position="247"/>
        <end position="257"/>
    </location>
</feature>
<dbReference type="Pfam" id="PF07059">
    <property type="entry name" value="EDR2_C"/>
    <property type="match status" value="1"/>
</dbReference>
<dbReference type="PANTHER" id="PTHR12136">
    <property type="entry name" value="ENHANCED DISEASE RESISTANCE-RELATED"/>
    <property type="match status" value="1"/>
</dbReference>
<gene>
    <name evidence="3" type="ORF">QTG54_014654</name>
</gene>
<dbReference type="Pfam" id="PF01852">
    <property type="entry name" value="START"/>
    <property type="match status" value="1"/>
</dbReference>
<evidence type="ECO:0000256" key="1">
    <source>
        <dbReference type="SAM" id="MobiDB-lite"/>
    </source>
</evidence>
<dbReference type="SUPFAM" id="SSF50729">
    <property type="entry name" value="PH domain-like"/>
    <property type="match status" value="1"/>
</dbReference>
<organism evidence="3 4">
    <name type="scientific">Skeletonema marinoi</name>
    <dbReference type="NCBI Taxonomy" id="267567"/>
    <lineage>
        <taxon>Eukaryota</taxon>
        <taxon>Sar</taxon>
        <taxon>Stramenopiles</taxon>
        <taxon>Ochrophyta</taxon>
        <taxon>Bacillariophyta</taxon>
        <taxon>Coscinodiscophyceae</taxon>
        <taxon>Thalassiosirophycidae</taxon>
        <taxon>Thalassiosirales</taxon>
        <taxon>Skeletonemataceae</taxon>
        <taxon>Skeletonema</taxon>
        <taxon>Skeletonema marinoi-dohrnii complex</taxon>
    </lineage>
</organism>
<sequence length="1081" mass="119326">MQSNNGGAVIGGIDQLEVDRYHDPEGSILSSLIRNDTNDTPSDDDTEMSLSCPAFPSSNLGTLRTAGWIYHTTSSNKNPNHTPSTSYIKKTKGKKLPRYFVLRGNTLSYYLKQHDVKAKGTYVLTSRCKVGPVVFASLDEPLSTYEQQQQQIQDGKTKKKKRQFYCIQITWPTNSKPSKDETIMAKAKAEVAAEREKEAMVDISTGVSFDAVEPALENDPSSPKSRSSKKFLGSIRSPRPSHHKTSSEGMNVSSTKNYDIGVISRGSMTPPPPPPSPPILDNRDDKDTNGVLGSLSMASVGMTPFAGQKSNPEADGGIHETGLAKHYSQQIQKQAKDRQISQEETRKVEQLLSREAKYEKSKKRIIQGTKVAAVSGAAITTGILTAGIGLAAGLLFVGITAAAGGSGAVVGGKVFDKAKGKYYRRESQKLFHLILAANTHEEAMQWKIAVEMAIKELIGDEDESASWRLNAVLSSEDDFSPSVASPKRGTPIQDKVGSDDLTFYDPSSRWAPIQGGGLALWGALGGGGNLRIYREERSLWHLEEHTNSAFPTIPRFRSDVGFVGQPFPPLKASLVLKAKSLDAFMSLMCSGRISTPTTPPVPNSGQIASFRIIETMNDHLDVIHLVFRPLYLFPSWTAPRDFVLYRFWKHDDDGTYQIYFDSVEHVDCPTIAGYVRGSMHSVFTIAPLKQSKPRPVTSSVGSSSSQGPDMKECLLSQTVQVDPRGWVPTKISFLRNQGYGDAFAIMALYQMLDVQEALDTSRFVAVPKSFADPSEKLQHGVQQKRLFTEEPSAQLGMNSGDISDDEELDEGNYEFQHTDVVNDSAPITSSEIALNPPPTLKDWWMEPDANSFRVRGKNYLTDKHKINAGPSLFRLFAADIVEADTPIMGGMCPHPTERVQLALERERVAKAQGLPSDMPPYVFVVNIAMPPWHMVFYYAVDDMSKIDGTDGTPSSKLCQKFFFGDDDEFRHNTFKLIPCIIEGNFMVRKAVGCTPAIMGNKIKQTYIKGDRYFELMIDTGSSSVGAGVIRICVGYAKMIVTDLAFLFEGYDESTLPEKVLGCMRLRNVEFGKKLRFVHNYE</sequence>
<dbReference type="InterPro" id="IPR002913">
    <property type="entry name" value="START_lipid-bd_dom"/>
</dbReference>
<comment type="caution">
    <text evidence="3">The sequence shown here is derived from an EMBL/GenBank/DDBJ whole genome shotgun (WGS) entry which is preliminary data.</text>
</comment>
<dbReference type="PROSITE" id="PS50848">
    <property type="entry name" value="START"/>
    <property type="match status" value="1"/>
</dbReference>
<dbReference type="Gene3D" id="2.30.29.30">
    <property type="entry name" value="Pleckstrin-homology domain (PH domain)/Phosphotyrosine-binding domain (PTB)"/>
    <property type="match status" value="1"/>
</dbReference>
<proteinExistence type="predicted"/>
<feature type="region of interest" description="Disordered" evidence="1">
    <location>
        <begin position="213"/>
        <end position="294"/>
    </location>
</feature>
<evidence type="ECO:0000313" key="3">
    <source>
        <dbReference type="EMBL" id="KAK1734781.1"/>
    </source>
</evidence>
<dbReference type="InterPro" id="IPR011993">
    <property type="entry name" value="PH-like_dom_sf"/>
</dbReference>
<dbReference type="Proteomes" id="UP001224775">
    <property type="component" value="Unassembled WGS sequence"/>
</dbReference>
<dbReference type="Gene3D" id="3.30.530.20">
    <property type="match status" value="1"/>
</dbReference>
<dbReference type="InterPro" id="IPR023393">
    <property type="entry name" value="START-like_dom_sf"/>
</dbReference>
<dbReference type="GO" id="GO:0008289">
    <property type="term" value="F:lipid binding"/>
    <property type="evidence" value="ECO:0007669"/>
    <property type="project" value="InterPro"/>
</dbReference>
<protein>
    <submittedName>
        <fullName evidence="3">Protein ENHANCED DISEASE RESISTANCE 2-like protein</fullName>
    </submittedName>
</protein>
<dbReference type="CDD" id="cd00177">
    <property type="entry name" value="START"/>
    <property type="match status" value="1"/>
</dbReference>
<feature type="region of interest" description="Disordered" evidence="1">
    <location>
        <begin position="30"/>
        <end position="49"/>
    </location>
</feature>
<evidence type="ECO:0000259" key="2">
    <source>
        <dbReference type="PROSITE" id="PS50848"/>
    </source>
</evidence>
<dbReference type="PANTHER" id="PTHR12136:SF41">
    <property type="entry name" value="PLECKSTRIN HOMOLOGY (PH) AND LIPID-BINDING START DOMAINS-CONTAINING PROTEIN"/>
    <property type="match status" value="1"/>
</dbReference>
<dbReference type="EMBL" id="JATAAI010000037">
    <property type="protein sequence ID" value="KAK1734781.1"/>
    <property type="molecule type" value="Genomic_DNA"/>
</dbReference>
<evidence type="ECO:0000313" key="4">
    <source>
        <dbReference type="Proteomes" id="UP001224775"/>
    </source>
</evidence>
<dbReference type="InterPro" id="IPR009769">
    <property type="entry name" value="EDR2_C"/>
</dbReference>
<dbReference type="AlphaFoldDB" id="A0AAD8XVS8"/>
<feature type="compositionally biased region" description="Pro residues" evidence="1">
    <location>
        <begin position="269"/>
        <end position="278"/>
    </location>
</feature>